<feature type="domain" description="CMP/dCMP-type deaminase" evidence="7">
    <location>
        <begin position="1"/>
        <end position="129"/>
    </location>
</feature>
<dbReference type="GO" id="GO:0008270">
    <property type="term" value="F:zinc ion binding"/>
    <property type="evidence" value="ECO:0007669"/>
    <property type="project" value="InterPro"/>
</dbReference>
<comment type="cofactor">
    <cofactor evidence="1">
        <name>Zn(2+)</name>
        <dbReference type="ChEBI" id="CHEBI:29105"/>
    </cofactor>
</comment>
<dbReference type="PANTHER" id="PTHR11086">
    <property type="entry name" value="DEOXYCYTIDYLATE DEAMINASE-RELATED"/>
    <property type="match status" value="1"/>
</dbReference>
<dbReference type="InterPro" id="IPR016192">
    <property type="entry name" value="APOBEC/CMP_deaminase_Zn-bd"/>
</dbReference>
<dbReference type="Pfam" id="PF00383">
    <property type="entry name" value="dCMP_cyt_deam_1"/>
    <property type="match status" value="1"/>
</dbReference>
<organism evidence="8">
    <name type="scientific">candidate division WOR-3 bacterium</name>
    <dbReference type="NCBI Taxonomy" id="2052148"/>
    <lineage>
        <taxon>Bacteria</taxon>
        <taxon>Bacteria division WOR-3</taxon>
    </lineage>
</organism>
<dbReference type="EMBL" id="DSUT01000136">
    <property type="protein sequence ID" value="HGK28575.1"/>
    <property type="molecule type" value="Genomic_DNA"/>
</dbReference>
<dbReference type="GO" id="GO:0005737">
    <property type="term" value="C:cytoplasm"/>
    <property type="evidence" value="ECO:0007669"/>
    <property type="project" value="TreeGrafter"/>
</dbReference>
<dbReference type="PROSITE" id="PS00903">
    <property type="entry name" value="CYT_DCMP_DEAMINASES_1"/>
    <property type="match status" value="1"/>
</dbReference>
<sequence>MDIARLVAERSTCLRRQVGAVLVRDRRILCTGYNGPPHGVPHCDAVGCLRTKLKLAAGERIEICRGIHAEQNALVQAAAFGIAVRGATLYCTHEPCITCTKMLLNAGIGLFIVGESYPDTLRQQMLRQACGKLRLLDNTRRTEAVDGKPGSRHPRVRRAHRAQG</sequence>
<feature type="compositionally biased region" description="Basic residues" evidence="6">
    <location>
        <begin position="150"/>
        <end position="164"/>
    </location>
</feature>
<proteinExistence type="inferred from homology"/>
<feature type="region of interest" description="Disordered" evidence="6">
    <location>
        <begin position="142"/>
        <end position="164"/>
    </location>
</feature>
<evidence type="ECO:0000256" key="1">
    <source>
        <dbReference type="ARBA" id="ARBA00001947"/>
    </source>
</evidence>
<dbReference type="SUPFAM" id="SSF53927">
    <property type="entry name" value="Cytidine deaminase-like"/>
    <property type="match status" value="1"/>
</dbReference>
<name>A0A7C4GGZ3_UNCW3</name>
<dbReference type="PANTHER" id="PTHR11086:SF18">
    <property type="entry name" value="DEOXYCYTIDYLATE DEAMINASE"/>
    <property type="match status" value="1"/>
</dbReference>
<comment type="similarity">
    <text evidence="2">Belongs to the cytidine and deoxycytidylate deaminase family.</text>
</comment>
<keyword evidence="5" id="KW-0862">Zinc</keyword>
<dbReference type="AlphaFoldDB" id="A0A7C4GGZ3"/>
<gene>
    <name evidence="8" type="ORF">ENS41_06425</name>
</gene>
<keyword evidence="3" id="KW-0479">Metal-binding</keyword>
<evidence type="ECO:0000259" key="7">
    <source>
        <dbReference type="PROSITE" id="PS51747"/>
    </source>
</evidence>
<evidence type="ECO:0000256" key="2">
    <source>
        <dbReference type="ARBA" id="ARBA00006576"/>
    </source>
</evidence>
<evidence type="ECO:0000256" key="3">
    <source>
        <dbReference type="ARBA" id="ARBA00022723"/>
    </source>
</evidence>
<keyword evidence="4" id="KW-0378">Hydrolase</keyword>
<evidence type="ECO:0000256" key="4">
    <source>
        <dbReference type="ARBA" id="ARBA00022801"/>
    </source>
</evidence>
<dbReference type="Gene3D" id="3.40.140.10">
    <property type="entry name" value="Cytidine Deaminase, domain 2"/>
    <property type="match status" value="1"/>
</dbReference>
<evidence type="ECO:0000256" key="6">
    <source>
        <dbReference type="SAM" id="MobiDB-lite"/>
    </source>
</evidence>
<dbReference type="CDD" id="cd01286">
    <property type="entry name" value="deoxycytidylate_deaminase"/>
    <property type="match status" value="1"/>
</dbReference>
<dbReference type="InterPro" id="IPR035105">
    <property type="entry name" value="Deoxycytidylate_deaminase_dom"/>
</dbReference>
<protein>
    <submittedName>
        <fullName evidence="8">dCMP deaminase family protein</fullName>
    </submittedName>
</protein>
<accession>A0A7C4GGZ3</accession>
<dbReference type="InterPro" id="IPR016193">
    <property type="entry name" value="Cytidine_deaminase-like"/>
</dbReference>
<dbReference type="PROSITE" id="PS51747">
    <property type="entry name" value="CYT_DCMP_DEAMINASES_2"/>
    <property type="match status" value="1"/>
</dbReference>
<comment type="caution">
    <text evidence="8">The sequence shown here is derived from an EMBL/GenBank/DDBJ whole genome shotgun (WGS) entry which is preliminary data.</text>
</comment>
<evidence type="ECO:0000256" key="5">
    <source>
        <dbReference type="ARBA" id="ARBA00022833"/>
    </source>
</evidence>
<dbReference type="InterPro" id="IPR015517">
    <property type="entry name" value="dCMP_deaminase-rel"/>
</dbReference>
<reference evidence="8" key="1">
    <citation type="journal article" date="2020" name="mSystems">
        <title>Genome- and Community-Level Interaction Insights into Carbon Utilization and Element Cycling Functions of Hydrothermarchaeota in Hydrothermal Sediment.</title>
        <authorList>
            <person name="Zhou Z."/>
            <person name="Liu Y."/>
            <person name="Xu W."/>
            <person name="Pan J."/>
            <person name="Luo Z.H."/>
            <person name="Li M."/>
        </authorList>
    </citation>
    <scope>NUCLEOTIDE SEQUENCE [LARGE SCALE GENOMIC DNA]</scope>
    <source>
        <strain evidence="8">SpSt-488</strain>
    </source>
</reference>
<dbReference type="InterPro" id="IPR002125">
    <property type="entry name" value="CMP_dCMP_dom"/>
</dbReference>
<evidence type="ECO:0000313" key="8">
    <source>
        <dbReference type="EMBL" id="HGK28575.1"/>
    </source>
</evidence>
<dbReference type="GO" id="GO:0004132">
    <property type="term" value="F:dCMP deaminase activity"/>
    <property type="evidence" value="ECO:0007669"/>
    <property type="project" value="TreeGrafter"/>
</dbReference>